<accession>D3PLL6</accession>
<sequence length="84" mass="9187">MALETDQGYIGPRLYSYVQCQSTNNAPLQCGGLRLNPGFSIGANLNLGRFVAAPEIPLFLLPPDEAYATLRLASPFSFSLSFRF</sequence>
<dbReference type="Proteomes" id="UP000013026">
    <property type="component" value="Chromosome"/>
</dbReference>
<protein>
    <submittedName>
        <fullName evidence="2">Uncharacterized protein</fullName>
    </submittedName>
</protein>
<evidence type="ECO:0000313" key="2">
    <source>
        <dbReference type="EMBL" id="AGK05442.1"/>
    </source>
</evidence>
<dbReference type="AlphaFoldDB" id="D3PLL6"/>
<keyword evidence="3" id="KW-1185">Reference proteome</keyword>
<reference evidence="2" key="2">
    <citation type="submission" date="2013-04" db="EMBL/GenBank/DDBJ databases">
        <title>Non-Hybrid, Finished Microbial Genome Assemblies from Long-Read SMRT Sequencing Data.</title>
        <authorList>
            <person name="Klammer A."/>
            <person name="Drake J."/>
            <person name="Heiner C."/>
            <person name="Clum A."/>
            <person name="Copeland A."/>
            <person name="Huddleston J."/>
            <person name="Eichler E."/>
            <person name="Turner S.W."/>
        </authorList>
    </citation>
    <scope>NUCLEOTIDE SEQUENCE</scope>
    <source>
        <strain evidence="2">DSM 1279</strain>
    </source>
</reference>
<gene>
    <name evidence="1" type="ordered locus">Mrub_2356</name>
    <name evidence="2" type="ORF">K649_10750</name>
</gene>
<dbReference type="KEGG" id="mrb:Mrub_2356"/>
<dbReference type="KEGG" id="mre:K649_10750"/>
<dbReference type="OrthoDB" id="26989at2"/>
<dbReference type="Proteomes" id="UP000006655">
    <property type="component" value="Chromosome"/>
</dbReference>
<reference evidence="1 3" key="1">
    <citation type="journal article" date="2010" name="Stand. Genomic Sci.">
        <title>Complete genome sequence of Meiothermus ruber type strain (21).</title>
        <authorList>
            <person name="Tindall B.J."/>
            <person name="Sikorski J."/>
            <person name="Lucas S."/>
            <person name="Goltsman E."/>
            <person name="Copeland A."/>
            <person name="Glavina Del Rio T."/>
            <person name="Nolan M."/>
            <person name="Tice H."/>
            <person name="Cheng J.F."/>
            <person name="Han C."/>
            <person name="Pitluck S."/>
            <person name="Liolios K."/>
            <person name="Ivanova N."/>
            <person name="Mavromatis K."/>
            <person name="Ovchinnikova G."/>
            <person name="Pati A."/>
            <person name="Fahnrich R."/>
            <person name="Goodwin L."/>
            <person name="Chen A."/>
            <person name="Palaniappan K."/>
            <person name="Land M."/>
            <person name="Hauser L."/>
            <person name="Chang Y.J."/>
            <person name="Jeffries C.D."/>
            <person name="Rohde M."/>
            <person name="Goker M."/>
            <person name="Woyke T."/>
            <person name="Bristow J."/>
            <person name="Eisen J.A."/>
            <person name="Markowitz V."/>
            <person name="Hugenholtz P."/>
            <person name="Kyrpides N.C."/>
            <person name="Klenk H.P."/>
            <person name="Lapidus A."/>
        </authorList>
    </citation>
    <scope>NUCLEOTIDE SEQUENCE [LARGE SCALE GENOMIC DNA]</scope>
    <source>
        <strain evidence="3">ATCC 35948 / DSM 1279 / VKM B-1258 / 21</strain>
        <strain evidence="1">DSM 1279</strain>
    </source>
</reference>
<evidence type="ECO:0000313" key="3">
    <source>
        <dbReference type="Proteomes" id="UP000006655"/>
    </source>
</evidence>
<evidence type="ECO:0000313" key="4">
    <source>
        <dbReference type="Proteomes" id="UP000013026"/>
    </source>
</evidence>
<proteinExistence type="predicted"/>
<dbReference type="RefSeq" id="WP_013014605.1">
    <property type="nucleotide sequence ID" value="NC_013946.1"/>
</dbReference>
<dbReference type="PATRIC" id="fig|504728.9.peg.2215"/>
<organism evidence="2 4">
    <name type="scientific">Meiothermus ruber (strain ATCC 35948 / DSM 1279 / VKM B-1258 / 21)</name>
    <name type="common">Thermus ruber</name>
    <dbReference type="NCBI Taxonomy" id="504728"/>
    <lineage>
        <taxon>Bacteria</taxon>
        <taxon>Thermotogati</taxon>
        <taxon>Deinococcota</taxon>
        <taxon>Deinococci</taxon>
        <taxon>Thermales</taxon>
        <taxon>Thermaceae</taxon>
        <taxon>Meiothermus</taxon>
    </lineage>
</organism>
<name>D3PLL6_MEIRD</name>
<reference evidence="2 4" key="3">
    <citation type="submission" date="2013-04" db="EMBL/GenBank/DDBJ databases">
        <authorList>
            <person name="Chin J."/>
            <person name="Alexander D.H."/>
            <person name="Marks P."/>
            <person name="Korlach J."/>
            <person name="Clum A."/>
            <person name="Copeland A."/>
        </authorList>
    </citation>
    <scope>NUCLEOTIDE SEQUENCE [LARGE SCALE GENOMIC DNA]</scope>
    <source>
        <strain evidence="4">ATCC 35948 / DSM 1279 / VKM B-1258 / 21</strain>
        <strain evidence="2">DSM 1279</strain>
    </source>
</reference>
<dbReference type="EMBL" id="CP001743">
    <property type="protein sequence ID" value="ADD29107.1"/>
    <property type="molecule type" value="Genomic_DNA"/>
</dbReference>
<evidence type="ECO:0000313" key="1">
    <source>
        <dbReference type="EMBL" id="ADD29107.1"/>
    </source>
</evidence>
<dbReference type="EMBL" id="CP005385">
    <property type="protein sequence ID" value="AGK05442.1"/>
    <property type="molecule type" value="Genomic_DNA"/>
</dbReference>